<dbReference type="AlphaFoldDB" id="A0A6P6T9N6"/>
<comment type="similarity">
    <text evidence="1">Belongs to the PPR family. P subfamily.</text>
</comment>
<dbReference type="Pfam" id="PF01535">
    <property type="entry name" value="PPR"/>
    <property type="match status" value="6"/>
</dbReference>
<feature type="repeat" description="PPR" evidence="3">
    <location>
        <begin position="420"/>
        <end position="454"/>
    </location>
</feature>
<feature type="repeat" description="PPR" evidence="3">
    <location>
        <begin position="977"/>
        <end position="1011"/>
    </location>
</feature>
<dbReference type="InterPro" id="IPR002885">
    <property type="entry name" value="PPR_rpt"/>
</dbReference>
<feature type="repeat" description="PPR" evidence="3">
    <location>
        <begin position="766"/>
        <end position="800"/>
    </location>
</feature>
<keyword evidence="2" id="KW-0677">Repeat</keyword>
<reference evidence="4" key="1">
    <citation type="journal article" date="2025" name="Foods">
        <title>Unveiling the Microbial Signatures of Arabica Coffee Cherries: Insights into Ripeness Specific Diversity, Functional Traits, and Implications for Quality and Safety.</title>
        <authorList>
            <consortium name="RefSeq"/>
            <person name="Tenea G.N."/>
            <person name="Cifuentes V."/>
            <person name="Reyes P."/>
            <person name="Cevallos-Vallejos M."/>
        </authorList>
    </citation>
    <scope>NUCLEOTIDE SEQUENCE [LARGE SCALE GENOMIC DNA]</scope>
</reference>
<dbReference type="OrthoDB" id="773543at2759"/>
<name>A0A6P6T9N6_COFAR</name>
<feature type="repeat" description="PPR" evidence="3">
    <location>
        <begin position="1152"/>
        <end position="1186"/>
    </location>
</feature>
<evidence type="ECO:0000313" key="4">
    <source>
        <dbReference type="Proteomes" id="UP001652660"/>
    </source>
</evidence>
<gene>
    <name evidence="5" type="primary">LOC113698857</name>
</gene>
<protein>
    <submittedName>
        <fullName evidence="5">Pentatricopeptide repeat-containing protein At5g15280, mitochondrial</fullName>
    </submittedName>
</protein>
<dbReference type="InterPro" id="IPR050872">
    <property type="entry name" value="PPR_P_subfamily"/>
</dbReference>
<feature type="repeat" description="PPR" evidence="3">
    <location>
        <begin position="836"/>
        <end position="870"/>
    </location>
</feature>
<dbReference type="Pfam" id="PF12854">
    <property type="entry name" value="PPR_1"/>
    <property type="match status" value="2"/>
</dbReference>
<dbReference type="Gene3D" id="1.25.40.10">
    <property type="entry name" value="Tetratricopeptide repeat domain"/>
    <property type="match status" value="7"/>
</dbReference>
<dbReference type="Pfam" id="PF13812">
    <property type="entry name" value="PPR_3"/>
    <property type="match status" value="1"/>
</dbReference>
<feature type="repeat" description="PPR" evidence="3">
    <location>
        <begin position="1117"/>
        <end position="1151"/>
    </location>
</feature>
<evidence type="ECO:0000256" key="2">
    <source>
        <dbReference type="ARBA" id="ARBA00022737"/>
    </source>
</evidence>
<feature type="repeat" description="PPR" evidence="3">
    <location>
        <begin position="1082"/>
        <end position="1116"/>
    </location>
</feature>
<evidence type="ECO:0000256" key="1">
    <source>
        <dbReference type="ARBA" id="ARBA00007626"/>
    </source>
</evidence>
<evidence type="ECO:0000313" key="5">
    <source>
        <dbReference type="RefSeq" id="XP_027074607.2"/>
    </source>
</evidence>
<accession>A0A6P6T9N6</accession>
<sequence>MRRRPISLHSKRMLQTLFSSQLNKPPAKQVRLQSLSQVSVFCYFTTCVESPELSLSPSLIQTNESNEGLPSINFRSIARSVISKSTNIWDSNKNKGEPSVNLSLKDYFLRLSNISPESIRRFWRVSALRPQDVLDILLGFESDSGIFDIEHKKIESLWGVYKWAGEQTSNFQHLPQSCKIMAKMLVRVGWFSEAECLLSRLDSEAIFLGYHEIFSHLIEGYLADCDLERALLNYDRMRRLGLSPSFSCYRSLLDSLVQINETHLAYEAYVDMIKVWMERSAGEKRICENVARLLCIEGRVQEARNLVKSILAFGIEPTNAVLDAIVNGYCEKKDYEDILSFLIETRGVPDVAVGNKVICSLSRSFGAERANEFMQELEQLGFSPNEITFGILIGQTSFEGSVKNAFIFLSEMLSRNLKPDVNTCNALMSALFMEGLWKQSLDVLVEMNDWGVIPKLSTFRVLLSGLLKARQFGQVKAIVGEMAGRGLIRLSLPEDHLSMALTSLGINSLAIKVRRDNDMQFSKTEFFDDLGNGLYLETDLHEFDKIMVNVLHDAMIPDFNSLVLKNCMDGDIKVAVKMVDEMSQWGQVLSTSSASILIKRLSGSHINIKTINSVLEKLPYLIYQLDQGALNKLVQKYSRRGCTCRAKLIFDNMIRMKLEIENETYSALLISLCKRANLRSFQLCWEVAHNSIWLPALKDGKDLLNCLCQPKLLKEAVELLEAILMGFRCKPLDACNGLIEKLCFRGFTNIADVLAKELLERGLVLDDVVYNHLLSGFCREKRLAEASLLVDAMVAKKFDPCLDVSLQLIPQLCKAGNLEKAVLLKDICIKKQSSAQLSVYHALIDGLCKAGRLVEAFHLLEEMSLKRQLLDKEVYNMLLQGYYQVNDLKKVGELLGVMIRKKVGMSTSTYCNLVQLACAAGKFSSALSLKELMLKENSLSQIATYNILLFHLSLVQNTTRVVDTIVDGIQSKGLQFDAVTYNSIVKGASYNNDVPLSLRYLETMITQGFRPSNRALRNVMCILCCLGELGKALQLSQEMELRGWIHGSVIQLNIVEAFLRTGNLREAVKFLDRMALKGLIPKSVNYDYIIKRLCQHGELEKASDLLNIMIKNGSILDSTSFDYLVLGCCVNHKLDTALDYHSEMLCRNLIPSSKTWNALVSSFSEAGRVVEAERLLHVMVQRGETPSREMYSAVINKYRSENNLGKASQLLKAMQQCGQEPDFETHWSLISNFSSSVNKDDKTKSGGFLSNLLSGIGFPRKD</sequence>
<feature type="repeat" description="PPR" evidence="3">
    <location>
        <begin position="1187"/>
        <end position="1221"/>
    </location>
</feature>
<reference evidence="5" key="2">
    <citation type="submission" date="2025-08" db="UniProtKB">
        <authorList>
            <consortium name="RefSeq"/>
        </authorList>
    </citation>
    <scope>IDENTIFICATION</scope>
    <source>
        <tissue evidence="5">Leaves</tissue>
    </source>
</reference>
<dbReference type="NCBIfam" id="TIGR00756">
    <property type="entry name" value="PPR"/>
    <property type="match status" value="5"/>
</dbReference>
<dbReference type="InterPro" id="IPR011990">
    <property type="entry name" value="TPR-like_helical_dom_sf"/>
</dbReference>
<proteinExistence type="inferred from homology"/>
<dbReference type="PROSITE" id="PS51375">
    <property type="entry name" value="PPR"/>
    <property type="match status" value="8"/>
</dbReference>
<evidence type="ECO:0000256" key="3">
    <source>
        <dbReference type="PROSITE-ProRule" id="PRU00708"/>
    </source>
</evidence>
<organism evidence="4 5">
    <name type="scientific">Coffea arabica</name>
    <name type="common">Arabian coffee</name>
    <dbReference type="NCBI Taxonomy" id="13443"/>
    <lineage>
        <taxon>Eukaryota</taxon>
        <taxon>Viridiplantae</taxon>
        <taxon>Streptophyta</taxon>
        <taxon>Embryophyta</taxon>
        <taxon>Tracheophyta</taxon>
        <taxon>Spermatophyta</taxon>
        <taxon>Magnoliopsida</taxon>
        <taxon>eudicotyledons</taxon>
        <taxon>Gunneridae</taxon>
        <taxon>Pentapetalae</taxon>
        <taxon>asterids</taxon>
        <taxon>lamiids</taxon>
        <taxon>Gentianales</taxon>
        <taxon>Rubiaceae</taxon>
        <taxon>Ixoroideae</taxon>
        <taxon>Gardenieae complex</taxon>
        <taxon>Bertiereae - Coffeeae clade</taxon>
        <taxon>Coffeeae</taxon>
        <taxon>Coffea</taxon>
    </lineage>
</organism>
<dbReference type="GeneID" id="113698857"/>
<dbReference type="PANTHER" id="PTHR46128:SF211">
    <property type="entry name" value="PENTACOTRIPEPTIDE-REPEAT REGION OF PRORP DOMAIN-CONTAINING PROTEIN"/>
    <property type="match status" value="1"/>
</dbReference>
<dbReference type="PANTHER" id="PTHR46128">
    <property type="entry name" value="MITOCHONDRIAL GROUP I INTRON SPLICING FACTOR CCM1"/>
    <property type="match status" value="1"/>
</dbReference>
<dbReference type="RefSeq" id="XP_027074607.2">
    <property type="nucleotide sequence ID" value="XM_027218806.2"/>
</dbReference>
<keyword evidence="4" id="KW-1185">Reference proteome</keyword>
<dbReference type="Pfam" id="PF13041">
    <property type="entry name" value="PPR_2"/>
    <property type="match status" value="1"/>
</dbReference>
<dbReference type="Proteomes" id="UP001652660">
    <property type="component" value="Chromosome 7c"/>
</dbReference>